<dbReference type="Pfam" id="PF04865">
    <property type="entry name" value="Baseplate_J"/>
    <property type="match status" value="1"/>
</dbReference>
<dbReference type="InterPro" id="IPR006949">
    <property type="entry name" value="Barrel_Baseplate_J-like"/>
</dbReference>
<dbReference type="AlphaFoldDB" id="A0A7W5Z7V8"/>
<accession>A0A7W5Z7V8</accession>
<organism evidence="3 4">
    <name type="scientific">Pseudochelatococcus contaminans</name>
    <dbReference type="NCBI Taxonomy" id="1538103"/>
    <lineage>
        <taxon>Bacteria</taxon>
        <taxon>Pseudomonadati</taxon>
        <taxon>Pseudomonadota</taxon>
        <taxon>Alphaproteobacteria</taxon>
        <taxon>Hyphomicrobiales</taxon>
        <taxon>Chelatococcaceae</taxon>
        <taxon>Pseudochelatococcus</taxon>
    </lineage>
</organism>
<proteinExistence type="predicted"/>
<protein>
    <submittedName>
        <fullName evidence="3">Putative phage protein gp47/JayE</fullName>
    </submittedName>
</protein>
<keyword evidence="4" id="KW-1185">Reference proteome</keyword>
<feature type="domain" description="Baseplate protein J-like barrel" evidence="2">
    <location>
        <begin position="100"/>
        <end position="178"/>
    </location>
</feature>
<dbReference type="RefSeq" id="WP_183754844.1">
    <property type="nucleotide sequence ID" value="NZ_JACICC010000020.1"/>
</dbReference>
<comment type="caution">
    <text evidence="3">The sequence shown here is derived from an EMBL/GenBank/DDBJ whole genome shotgun (WGS) entry which is preliminary data.</text>
</comment>
<sequence>MSITCTVDEHGIHKPDFEVVLDYLKGAYRSIYGADVYLENDSQDGQLLGLFATAINDANSMAVAVYNAFSPASAQGEGLSRVVKINGIARATPSSSSVDLRVVGRPGTVISGGVVADINDIQWNLPPTVVIPPSGEVAVTATAAVLGAVRAASGSITGIRTPTLGWQSVSNPGPASEGAPVESDAGLRRRQAVSTMLPSQTVIDGIVGAVAAVDGVTRYKVYENDTSIIDAKGIPPHSIAVVVEGGDLQAVADAVMLKKTPGAGTYGAIKLTANDVYGIPHVVELSRCAEVRISARVEIKPLTGYRSIAESSIKRAISSYITALNIGSKVSNSRLYALAGLDESVNDETFEIKTIVIARDGRDYADSDINIAFDEAAICSPDDVKVDLAR</sequence>
<name>A0A7W5Z7V8_9HYPH</name>
<dbReference type="EMBL" id="JACICC010000020">
    <property type="protein sequence ID" value="MBB3811470.1"/>
    <property type="molecule type" value="Genomic_DNA"/>
</dbReference>
<reference evidence="3 4" key="1">
    <citation type="submission" date="2020-08" db="EMBL/GenBank/DDBJ databases">
        <title>Genomic Encyclopedia of Type Strains, Phase IV (KMG-IV): sequencing the most valuable type-strain genomes for metagenomic binning, comparative biology and taxonomic classification.</title>
        <authorList>
            <person name="Goeker M."/>
        </authorList>
    </citation>
    <scope>NUCLEOTIDE SEQUENCE [LARGE SCALE GENOMIC DNA]</scope>
    <source>
        <strain evidence="3 4">DSM 28760</strain>
    </source>
</reference>
<dbReference type="Proteomes" id="UP000537592">
    <property type="component" value="Unassembled WGS sequence"/>
</dbReference>
<evidence type="ECO:0000313" key="4">
    <source>
        <dbReference type="Proteomes" id="UP000537592"/>
    </source>
</evidence>
<gene>
    <name evidence="3" type="ORF">FHS81_003585</name>
</gene>
<evidence type="ECO:0000259" key="2">
    <source>
        <dbReference type="Pfam" id="PF04865"/>
    </source>
</evidence>
<feature type="region of interest" description="Disordered" evidence="1">
    <location>
        <begin position="165"/>
        <end position="185"/>
    </location>
</feature>
<evidence type="ECO:0000313" key="3">
    <source>
        <dbReference type="EMBL" id="MBB3811470.1"/>
    </source>
</evidence>
<evidence type="ECO:0000256" key="1">
    <source>
        <dbReference type="SAM" id="MobiDB-lite"/>
    </source>
</evidence>